<evidence type="ECO:0000256" key="2">
    <source>
        <dbReference type="ARBA" id="ARBA00006577"/>
    </source>
</evidence>
<evidence type="ECO:0000256" key="5">
    <source>
        <dbReference type="PROSITE-ProRule" id="PRU00277"/>
    </source>
</evidence>
<evidence type="ECO:0000256" key="6">
    <source>
        <dbReference type="RuleBase" id="RU003915"/>
    </source>
</evidence>
<reference evidence="9 10" key="1">
    <citation type="submission" date="2024-02" db="EMBL/GenBank/DDBJ databases">
        <title>Full genome sequence of Sphingomonas kaistensis.</title>
        <authorList>
            <person name="Poletto B.L."/>
            <person name="Silva G."/>
            <person name="Galante D."/>
            <person name="Campos K.R."/>
            <person name="Santos M.B.N."/>
            <person name="Sacchi C.T."/>
        </authorList>
    </citation>
    <scope>NUCLEOTIDE SEQUENCE [LARGE SCALE GENOMIC DNA]</scope>
    <source>
        <strain evidence="9 10">MA4R</strain>
    </source>
</reference>
<dbReference type="EC" id="5.2.1.8" evidence="6"/>
<dbReference type="PANTHER" id="PTHR43811">
    <property type="entry name" value="FKBP-TYPE PEPTIDYL-PROLYL CIS-TRANS ISOMERASE FKPA"/>
    <property type="match status" value="1"/>
</dbReference>
<proteinExistence type="inferred from homology"/>
<keyword evidence="10" id="KW-1185">Reference proteome</keyword>
<evidence type="ECO:0000313" key="9">
    <source>
        <dbReference type="EMBL" id="WWM69152.1"/>
    </source>
</evidence>
<dbReference type="PROSITE" id="PS50059">
    <property type="entry name" value="FKBP_PPIASE"/>
    <property type="match status" value="1"/>
</dbReference>
<dbReference type="EMBL" id="CP145607">
    <property type="protein sequence ID" value="WWM69152.1"/>
    <property type="molecule type" value="Genomic_DNA"/>
</dbReference>
<evidence type="ECO:0000256" key="1">
    <source>
        <dbReference type="ARBA" id="ARBA00000971"/>
    </source>
</evidence>
<feature type="signal peptide" evidence="7">
    <location>
        <begin position="1"/>
        <end position="21"/>
    </location>
</feature>
<dbReference type="Proteomes" id="UP001382935">
    <property type="component" value="Chromosome"/>
</dbReference>
<keyword evidence="4 5" id="KW-0413">Isomerase</keyword>
<keyword evidence="3 5" id="KW-0697">Rotamase</keyword>
<accession>A0ABZ2FZZ3</accession>
<sequence length="163" mass="17513">MRAQLSLAVFALVAVSSGTFAIAQAPQSKVVRLPGLSYETLRSGSPAGARPLRSDDVMIRYVGRLEDGSIFSTSAADGTGPTRFSVRTVIPGFSALVQLMRPGDRWRFTIPGYLGYGHEGRRFTPPEATLRRDIPPGSTLIFDVELISIEPTPAPPLAASRGR</sequence>
<dbReference type="PANTHER" id="PTHR43811:SF23">
    <property type="entry name" value="FKBP-TYPE 22 KDA PEPTIDYL-PROLYL CIS-TRANS ISOMERASE"/>
    <property type="match status" value="1"/>
</dbReference>
<evidence type="ECO:0000259" key="8">
    <source>
        <dbReference type="PROSITE" id="PS50059"/>
    </source>
</evidence>
<evidence type="ECO:0000256" key="4">
    <source>
        <dbReference type="ARBA" id="ARBA00023235"/>
    </source>
</evidence>
<feature type="domain" description="PPIase FKBP-type" evidence="8">
    <location>
        <begin position="54"/>
        <end position="150"/>
    </location>
</feature>
<evidence type="ECO:0000256" key="3">
    <source>
        <dbReference type="ARBA" id="ARBA00023110"/>
    </source>
</evidence>
<gene>
    <name evidence="9" type="ORF">V6R86_00150</name>
</gene>
<name>A0ABZ2FZZ3_9SPHN</name>
<comment type="catalytic activity">
    <reaction evidence="1 5 6">
        <text>[protein]-peptidylproline (omega=180) = [protein]-peptidylproline (omega=0)</text>
        <dbReference type="Rhea" id="RHEA:16237"/>
        <dbReference type="Rhea" id="RHEA-COMP:10747"/>
        <dbReference type="Rhea" id="RHEA-COMP:10748"/>
        <dbReference type="ChEBI" id="CHEBI:83833"/>
        <dbReference type="ChEBI" id="CHEBI:83834"/>
        <dbReference type="EC" id="5.2.1.8"/>
    </reaction>
</comment>
<keyword evidence="7" id="KW-0732">Signal</keyword>
<dbReference type="InterPro" id="IPR046357">
    <property type="entry name" value="PPIase_dom_sf"/>
</dbReference>
<organism evidence="9 10">
    <name type="scientific">Sphingomonas kaistensis</name>
    <dbReference type="NCBI Taxonomy" id="298708"/>
    <lineage>
        <taxon>Bacteria</taxon>
        <taxon>Pseudomonadati</taxon>
        <taxon>Pseudomonadota</taxon>
        <taxon>Alphaproteobacteria</taxon>
        <taxon>Sphingomonadales</taxon>
        <taxon>Sphingomonadaceae</taxon>
        <taxon>Sphingomonas</taxon>
    </lineage>
</organism>
<dbReference type="InterPro" id="IPR001179">
    <property type="entry name" value="PPIase_FKBP_dom"/>
</dbReference>
<dbReference type="GO" id="GO:0003755">
    <property type="term" value="F:peptidyl-prolyl cis-trans isomerase activity"/>
    <property type="evidence" value="ECO:0007669"/>
    <property type="project" value="UniProtKB-EC"/>
</dbReference>
<feature type="chain" id="PRO_5045545683" description="Peptidyl-prolyl cis-trans isomerase" evidence="7">
    <location>
        <begin position="22"/>
        <end position="163"/>
    </location>
</feature>
<comment type="similarity">
    <text evidence="2 6">Belongs to the FKBP-type PPIase family.</text>
</comment>
<dbReference type="SUPFAM" id="SSF54534">
    <property type="entry name" value="FKBP-like"/>
    <property type="match status" value="1"/>
</dbReference>
<dbReference type="Gene3D" id="3.10.50.40">
    <property type="match status" value="1"/>
</dbReference>
<evidence type="ECO:0000256" key="7">
    <source>
        <dbReference type="SAM" id="SignalP"/>
    </source>
</evidence>
<evidence type="ECO:0000313" key="10">
    <source>
        <dbReference type="Proteomes" id="UP001382935"/>
    </source>
</evidence>
<dbReference type="RefSeq" id="WP_338501056.1">
    <property type="nucleotide sequence ID" value="NZ_CP145607.1"/>
</dbReference>
<protein>
    <recommendedName>
        <fullName evidence="6">Peptidyl-prolyl cis-trans isomerase</fullName>
        <ecNumber evidence="6">5.2.1.8</ecNumber>
    </recommendedName>
</protein>
<dbReference type="Pfam" id="PF00254">
    <property type="entry name" value="FKBP_C"/>
    <property type="match status" value="1"/>
</dbReference>